<name>A0ABP0GI11_CLALP</name>
<proteinExistence type="predicted"/>
<keyword evidence="2" id="KW-1185">Reference proteome</keyword>
<protein>
    <submittedName>
        <fullName evidence="1">Uncharacterized protein</fullName>
    </submittedName>
</protein>
<reference evidence="1 2" key="1">
    <citation type="submission" date="2024-02" db="EMBL/GenBank/DDBJ databases">
        <authorList>
            <person name="Daric V."/>
            <person name="Darras S."/>
        </authorList>
    </citation>
    <scope>NUCLEOTIDE SEQUENCE [LARGE SCALE GENOMIC DNA]</scope>
</reference>
<sequence length="59" mass="6844">MSRICAPSRYLEKLRETTCHVDRLQQDARRAALRVKRSMQSERAAQTHATFAAIIEEQN</sequence>
<gene>
    <name evidence="1" type="ORF">CVLEPA_LOCUS23808</name>
</gene>
<organism evidence="1 2">
    <name type="scientific">Clavelina lepadiformis</name>
    <name type="common">Light-bulb sea squirt</name>
    <name type="synonym">Ascidia lepadiformis</name>
    <dbReference type="NCBI Taxonomy" id="159417"/>
    <lineage>
        <taxon>Eukaryota</taxon>
        <taxon>Metazoa</taxon>
        <taxon>Chordata</taxon>
        <taxon>Tunicata</taxon>
        <taxon>Ascidiacea</taxon>
        <taxon>Aplousobranchia</taxon>
        <taxon>Clavelinidae</taxon>
        <taxon>Clavelina</taxon>
    </lineage>
</organism>
<dbReference type="Proteomes" id="UP001642483">
    <property type="component" value="Unassembled WGS sequence"/>
</dbReference>
<comment type="caution">
    <text evidence="1">The sequence shown here is derived from an EMBL/GenBank/DDBJ whole genome shotgun (WGS) entry which is preliminary data.</text>
</comment>
<evidence type="ECO:0000313" key="2">
    <source>
        <dbReference type="Proteomes" id="UP001642483"/>
    </source>
</evidence>
<evidence type="ECO:0000313" key="1">
    <source>
        <dbReference type="EMBL" id="CAK8691225.1"/>
    </source>
</evidence>
<dbReference type="EMBL" id="CAWYQH010000119">
    <property type="protein sequence ID" value="CAK8691225.1"/>
    <property type="molecule type" value="Genomic_DNA"/>
</dbReference>
<accession>A0ABP0GI11</accession>